<keyword evidence="6" id="KW-0508">mRNA splicing</keyword>
<evidence type="ECO:0000256" key="7">
    <source>
        <dbReference type="ARBA" id="ARBA00023242"/>
    </source>
</evidence>
<accession>A0A6A7CAL7</accession>
<evidence type="ECO:0000256" key="3">
    <source>
        <dbReference type="ARBA" id="ARBA00022664"/>
    </source>
</evidence>
<dbReference type="Proteomes" id="UP000799421">
    <property type="component" value="Unassembled WGS sequence"/>
</dbReference>
<dbReference type="InterPro" id="IPR039853">
    <property type="entry name" value="Pinin"/>
</dbReference>
<dbReference type="EMBL" id="MU005957">
    <property type="protein sequence ID" value="KAF2864453.1"/>
    <property type="molecule type" value="Genomic_DNA"/>
</dbReference>
<comment type="subcellular location">
    <subcellularLocation>
        <location evidence="1">Nucleus</location>
    </subcellularLocation>
</comment>
<keyword evidence="3" id="KW-0507">mRNA processing</keyword>
<feature type="non-terminal residue" evidence="9">
    <location>
        <position position="133"/>
    </location>
</feature>
<dbReference type="AlphaFoldDB" id="A0A6A7CAL7"/>
<reference evidence="9" key="1">
    <citation type="journal article" date="2020" name="Stud. Mycol.">
        <title>101 Dothideomycetes genomes: a test case for predicting lifestyles and emergence of pathogens.</title>
        <authorList>
            <person name="Haridas S."/>
            <person name="Albert R."/>
            <person name="Binder M."/>
            <person name="Bloem J."/>
            <person name="Labutti K."/>
            <person name="Salamov A."/>
            <person name="Andreopoulos B."/>
            <person name="Baker S."/>
            <person name="Barry K."/>
            <person name="Bills G."/>
            <person name="Bluhm B."/>
            <person name="Cannon C."/>
            <person name="Castanera R."/>
            <person name="Culley D."/>
            <person name="Daum C."/>
            <person name="Ezra D."/>
            <person name="Gonzalez J."/>
            <person name="Henrissat B."/>
            <person name="Kuo A."/>
            <person name="Liang C."/>
            <person name="Lipzen A."/>
            <person name="Lutzoni F."/>
            <person name="Magnuson J."/>
            <person name="Mondo S."/>
            <person name="Nolan M."/>
            <person name="Ohm R."/>
            <person name="Pangilinan J."/>
            <person name="Park H.-J."/>
            <person name="Ramirez L."/>
            <person name="Alfaro M."/>
            <person name="Sun H."/>
            <person name="Tritt A."/>
            <person name="Yoshinaga Y."/>
            <person name="Zwiers L.-H."/>
            <person name="Turgeon B."/>
            <person name="Goodwin S."/>
            <person name="Spatafora J."/>
            <person name="Crous P."/>
            <person name="Grigoriev I."/>
        </authorList>
    </citation>
    <scope>NUCLEOTIDE SEQUENCE</scope>
    <source>
        <strain evidence="9">CBS 480.64</strain>
    </source>
</reference>
<gene>
    <name evidence="9" type="ORF">K470DRAFT_202852</name>
</gene>
<dbReference type="PANTHER" id="PTHR12707">
    <property type="entry name" value="PINN"/>
    <property type="match status" value="1"/>
</dbReference>
<dbReference type="GO" id="GO:0071013">
    <property type="term" value="C:catalytic step 2 spliceosome"/>
    <property type="evidence" value="ECO:0007669"/>
    <property type="project" value="TreeGrafter"/>
</dbReference>
<dbReference type="PANTHER" id="PTHR12707:SF0">
    <property type="entry name" value="PININ"/>
    <property type="match status" value="1"/>
</dbReference>
<keyword evidence="10" id="KW-1185">Reference proteome</keyword>
<dbReference type="InterPro" id="IPR006786">
    <property type="entry name" value="Pinin_SDK_MemA"/>
</dbReference>
<evidence type="ECO:0000256" key="4">
    <source>
        <dbReference type="ARBA" id="ARBA00023015"/>
    </source>
</evidence>
<evidence type="ECO:0000256" key="2">
    <source>
        <dbReference type="ARBA" id="ARBA00010386"/>
    </source>
</evidence>
<evidence type="ECO:0000313" key="10">
    <source>
        <dbReference type="Proteomes" id="UP000799421"/>
    </source>
</evidence>
<evidence type="ECO:0000259" key="8">
    <source>
        <dbReference type="Pfam" id="PF04696"/>
    </source>
</evidence>
<evidence type="ECO:0000256" key="6">
    <source>
        <dbReference type="ARBA" id="ARBA00023187"/>
    </source>
</evidence>
<proteinExistence type="inferred from homology"/>
<dbReference type="GO" id="GO:0006397">
    <property type="term" value="P:mRNA processing"/>
    <property type="evidence" value="ECO:0007669"/>
    <property type="project" value="UniProtKB-KW"/>
</dbReference>
<feature type="domain" description="Pinin/SDK/MemA protein" evidence="8">
    <location>
        <begin position="1"/>
        <end position="119"/>
    </location>
</feature>
<feature type="non-terminal residue" evidence="9">
    <location>
        <position position="1"/>
    </location>
</feature>
<keyword evidence="4" id="KW-0805">Transcription regulation</keyword>
<organism evidence="9 10">
    <name type="scientific">Piedraia hortae CBS 480.64</name>
    <dbReference type="NCBI Taxonomy" id="1314780"/>
    <lineage>
        <taxon>Eukaryota</taxon>
        <taxon>Fungi</taxon>
        <taxon>Dikarya</taxon>
        <taxon>Ascomycota</taxon>
        <taxon>Pezizomycotina</taxon>
        <taxon>Dothideomycetes</taxon>
        <taxon>Dothideomycetidae</taxon>
        <taxon>Capnodiales</taxon>
        <taxon>Piedraiaceae</taxon>
        <taxon>Piedraia</taxon>
    </lineage>
</organism>
<sequence>EKARGRRIFGAMLGHLKASTTPSPSSLSNQALRRREEIVERKKAEMLQQNEEQLGRRKLKSLEERENLQKRLDEEIMKSRHKQLLEEANFLQTKTEPRLFYRPWELRDCDEDIIEEQIKRAEERVGEELAEWE</sequence>
<keyword evidence="7" id="KW-0539">Nucleus</keyword>
<dbReference type="GO" id="GO:0008380">
    <property type="term" value="P:RNA splicing"/>
    <property type="evidence" value="ECO:0007669"/>
    <property type="project" value="UniProtKB-KW"/>
</dbReference>
<name>A0A6A7CAL7_9PEZI</name>
<keyword evidence="5" id="KW-0804">Transcription</keyword>
<evidence type="ECO:0000313" key="9">
    <source>
        <dbReference type="EMBL" id="KAF2864453.1"/>
    </source>
</evidence>
<evidence type="ECO:0000256" key="5">
    <source>
        <dbReference type="ARBA" id="ARBA00023163"/>
    </source>
</evidence>
<comment type="similarity">
    <text evidence="2">Belongs to the pinin family.</text>
</comment>
<evidence type="ECO:0000256" key="1">
    <source>
        <dbReference type="ARBA" id="ARBA00004123"/>
    </source>
</evidence>
<dbReference type="OrthoDB" id="330772at2759"/>
<protein>
    <recommendedName>
        <fullName evidence="8">Pinin/SDK/MemA protein domain-containing protein</fullName>
    </recommendedName>
</protein>
<dbReference type="Pfam" id="PF04696">
    <property type="entry name" value="Pinin_SDK_memA"/>
    <property type="match status" value="1"/>
</dbReference>